<proteinExistence type="predicted"/>
<dbReference type="EMBL" id="LCHM01000045">
    <property type="protein sequence ID" value="KKT36051.1"/>
    <property type="molecule type" value="Genomic_DNA"/>
</dbReference>
<sequence length="26" mass="3033">MSMLTKRDIDWLKSELVPALSDQVKK</sequence>
<gene>
    <name evidence="1" type="ORF">UW22_C0045G0001</name>
</gene>
<evidence type="ECO:0000313" key="1">
    <source>
        <dbReference type="EMBL" id="KKT36051.1"/>
    </source>
</evidence>
<name>A0A0G1GM66_9BACT</name>
<feature type="non-terminal residue" evidence="1">
    <location>
        <position position="26"/>
    </location>
</feature>
<comment type="caution">
    <text evidence="1">The sequence shown here is derived from an EMBL/GenBank/DDBJ whole genome shotgun (WGS) entry which is preliminary data.</text>
</comment>
<reference evidence="1 2" key="1">
    <citation type="journal article" date="2015" name="Nature">
        <title>rRNA introns, odd ribosomes, and small enigmatic genomes across a large radiation of phyla.</title>
        <authorList>
            <person name="Brown C.T."/>
            <person name="Hug L.A."/>
            <person name="Thomas B.C."/>
            <person name="Sharon I."/>
            <person name="Castelle C.J."/>
            <person name="Singh A."/>
            <person name="Wilkins M.J."/>
            <person name="Williams K.H."/>
            <person name="Banfield J.F."/>
        </authorList>
    </citation>
    <scope>NUCLEOTIDE SEQUENCE [LARGE SCALE GENOMIC DNA]</scope>
</reference>
<accession>A0A0G1GM66</accession>
<dbReference type="Proteomes" id="UP000034617">
    <property type="component" value="Unassembled WGS sequence"/>
</dbReference>
<protein>
    <submittedName>
        <fullName evidence="1">Uncharacterized protein</fullName>
    </submittedName>
</protein>
<dbReference type="AlphaFoldDB" id="A0A0G1GM66"/>
<evidence type="ECO:0000313" key="2">
    <source>
        <dbReference type="Proteomes" id="UP000034617"/>
    </source>
</evidence>
<organism evidence="1 2">
    <name type="scientific">Candidatus Gottesmanbacteria bacterium GW2011_GWB1_44_11c</name>
    <dbReference type="NCBI Taxonomy" id="1618447"/>
    <lineage>
        <taxon>Bacteria</taxon>
        <taxon>Candidatus Gottesmaniibacteriota</taxon>
    </lineage>
</organism>